<accession>A0ABQ2L5E6</accession>
<dbReference type="Proteomes" id="UP000606653">
    <property type="component" value="Unassembled WGS sequence"/>
</dbReference>
<comment type="caution">
    <text evidence="5">The sequence shown here is derived from an EMBL/GenBank/DDBJ whole genome shotgun (WGS) entry which is preliminary data.</text>
</comment>
<evidence type="ECO:0000259" key="4">
    <source>
        <dbReference type="PROSITE" id="PS01124"/>
    </source>
</evidence>
<dbReference type="PANTHER" id="PTHR43280">
    <property type="entry name" value="ARAC-FAMILY TRANSCRIPTIONAL REGULATOR"/>
    <property type="match status" value="1"/>
</dbReference>
<keyword evidence="6" id="KW-1185">Reference proteome</keyword>
<protein>
    <recommendedName>
        <fullName evidence="4">HTH araC/xylS-type domain-containing protein</fullName>
    </recommendedName>
</protein>
<dbReference type="PROSITE" id="PS01124">
    <property type="entry name" value="HTH_ARAC_FAMILY_2"/>
    <property type="match status" value="1"/>
</dbReference>
<dbReference type="InterPro" id="IPR020449">
    <property type="entry name" value="Tscrpt_reg_AraC-type_HTH"/>
</dbReference>
<dbReference type="Gene3D" id="1.10.10.60">
    <property type="entry name" value="Homeodomain-like"/>
    <property type="match status" value="2"/>
</dbReference>
<evidence type="ECO:0000256" key="3">
    <source>
        <dbReference type="ARBA" id="ARBA00023163"/>
    </source>
</evidence>
<dbReference type="InterPro" id="IPR011051">
    <property type="entry name" value="RmlC_Cupin_sf"/>
</dbReference>
<dbReference type="Pfam" id="PF12833">
    <property type="entry name" value="HTH_18"/>
    <property type="match status" value="1"/>
</dbReference>
<dbReference type="InterPro" id="IPR018062">
    <property type="entry name" value="HTH_AraC-typ_CS"/>
</dbReference>
<dbReference type="InterPro" id="IPR014710">
    <property type="entry name" value="RmlC-like_jellyroll"/>
</dbReference>
<dbReference type="SUPFAM" id="SSF46689">
    <property type="entry name" value="Homeodomain-like"/>
    <property type="match status" value="2"/>
</dbReference>
<dbReference type="InterPro" id="IPR018060">
    <property type="entry name" value="HTH_AraC"/>
</dbReference>
<keyword evidence="2" id="KW-0238">DNA-binding</keyword>
<sequence length="294" mass="33914">MNHEKKPFYIDYAFENGLSMHLESVDVLEKYPKHAHSFCEIIYVLHGNGELILNEGTLPVCGGDLFFIPAGEEHCFQAADTHDSNLRLINCIFEQNLLKSTGSDHPLFGELEELSRLFLGLDRCLSVRDQSYELGRVLHALELNLRHKPTGYRYKLFIILIDLLERIRRAAHLSDDPLQPAYSGSPAADPVRWTIDHLTACYKSPLSFEELAAQALISPRHLQRKFKAETGLTFIRMLQEIRIRQSCELLQSTNWSIQEVAREVGIEDMKYFYRLFREKCGMTPSEFRSGKEQH</sequence>
<organism evidence="5 6">
    <name type="scientific">Saccharibacillus kuerlensis</name>
    <dbReference type="NCBI Taxonomy" id="459527"/>
    <lineage>
        <taxon>Bacteria</taxon>
        <taxon>Bacillati</taxon>
        <taxon>Bacillota</taxon>
        <taxon>Bacilli</taxon>
        <taxon>Bacillales</taxon>
        <taxon>Paenibacillaceae</taxon>
        <taxon>Saccharibacillus</taxon>
    </lineage>
</organism>
<gene>
    <name evidence="5" type="ORF">GCM10010969_24240</name>
</gene>
<dbReference type="SUPFAM" id="SSF51182">
    <property type="entry name" value="RmlC-like cupins"/>
    <property type="match status" value="1"/>
</dbReference>
<dbReference type="PANTHER" id="PTHR43280:SF28">
    <property type="entry name" value="HTH-TYPE TRANSCRIPTIONAL ACTIVATOR RHAS"/>
    <property type="match status" value="1"/>
</dbReference>
<dbReference type="Gene3D" id="2.60.120.10">
    <property type="entry name" value="Jelly Rolls"/>
    <property type="match status" value="1"/>
</dbReference>
<dbReference type="EMBL" id="BMLN01000006">
    <property type="protein sequence ID" value="GGO01665.1"/>
    <property type="molecule type" value="Genomic_DNA"/>
</dbReference>
<dbReference type="RefSeq" id="WP_018976240.1">
    <property type="nucleotide sequence ID" value="NZ_BMLN01000006.1"/>
</dbReference>
<dbReference type="PRINTS" id="PR00032">
    <property type="entry name" value="HTHARAC"/>
</dbReference>
<proteinExistence type="predicted"/>
<reference evidence="6" key="1">
    <citation type="journal article" date="2019" name="Int. J. Syst. Evol. Microbiol.">
        <title>The Global Catalogue of Microorganisms (GCM) 10K type strain sequencing project: providing services to taxonomists for standard genome sequencing and annotation.</title>
        <authorList>
            <consortium name="The Broad Institute Genomics Platform"/>
            <consortium name="The Broad Institute Genome Sequencing Center for Infectious Disease"/>
            <person name="Wu L."/>
            <person name="Ma J."/>
        </authorList>
    </citation>
    <scope>NUCLEOTIDE SEQUENCE [LARGE SCALE GENOMIC DNA]</scope>
    <source>
        <strain evidence="6">CGMCC 1.6964</strain>
    </source>
</reference>
<dbReference type="Pfam" id="PF02311">
    <property type="entry name" value="AraC_binding"/>
    <property type="match status" value="1"/>
</dbReference>
<evidence type="ECO:0000313" key="5">
    <source>
        <dbReference type="EMBL" id="GGO01665.1"/>
    </source>
</evidence>
<dbReference type="InterPro" id="IPR003313">
    <property type="entry name" value="AraC-bd"/>
</dbReference>
<feature type="domain" description="HTH araC/xylS-type" evidence="4">
    <location>
        <begin position="192"/>
        <end position="290"/>
    </location>
</feature>
<keyword evidence="1" id="KW-0805">Transcription regulation</keyword>
<name>A0ABQ2L5E6_9BACL</name>
<evidence type="ECO:0000256" key="2">
    <source>
        <dbReference type="ARBA" id="ARBA00023125"/>
    </source>
</evidence>
<evidence type="ECO:0000256" key="1">
    <source>
        <dbReference type="ARBA" id="ARBA00023015"/>
    </source>
</evidence>
<dbReference type="PROSITE" id="PS00041">
    <property type="entry name" value="HTH_ARAC_FAMILY_1"/>
    <property type="match status" value="1"/>
</dbReference>
<dbReference type="InterPro" id="IPR009057">
    <property type="entry name" value="Homeodomain-like_sf"/>
</dbReference>
<keyword evidence="3" id="KW-0804">Transcription</keyword>
<dbReference type="SMART" id="SM00342">
    <property type="entry name" value="HTH_ARAC"/>
    <property type="match status" value="1"/>
</dbReference>
<evidence type="ECO:0000313" key="6">
    <source>
        <dbReference type="Proteomes" id="UP000606653"/>
    </source>
</evidence>